<evidence type="ECO:0000259" key="5">
    <source>
        <dbReference type="SMART" id="SM00479"/>
    </source>
</evidence>
<proteinExistence type="inferred from homology"/>
<name>A0A6J7NA22_9ZZZZ</name>
<dbReference type="FunFam" id="3.30.420.10:FF:000003">
    <property type="entry name" value="Oligoribonuclease"/>
    <property type="match status" value="1"/>
</dbReference>
<sequence>MDLEMTGLDATKNVIVEIATLITDDELNIIAEGPDLVIHATEEELALMDEVVVDMHARSGLTNEIRASVITLEEAGAATLAFIQTHIPEPRTVPLCGNSIGMDRRFLTAYLPEIEEYLHYRSVDVSTIKELARRWYPEDLKEYTKSASAHRAMDDIKESLEEMRYWRKRVFRAQTAPAESAAPETTSNTPEG</sequence>
<evidence type="ECO:0000313" key="7">
    <source>
        <dbReference type="EMBL" id="CAB4990057.1"/>
    </source>
</evidence>
<dbReference type="AlphaFoldDB" id="A0A6J7NA22"/>
<feature type="domain" description="Exonuclease" evidence="5">
    <location>
        <begin position="1"/>
        <end position="172"/>
    </location>
</feature>
<organism evidence="7">
    <name type="scientific">freshwater metagenome</name>
    <dbReference type="NCBI Taxonomy" id="449393"/>
    <lineage>
        <taxon>unclassified sequences</taxon>
        <taxon>metagenomes</taxon>
        <taxon>ecological metagenomes</taxon>
    </lineage>
</organism>
<dbReference type="EMBL" id="CAFBQW010000148">
    <property type="protein sequence ID" value="CAB5067798.1"/>
    <property type="molecule type" value="Genomic_DNA"/>
</dbReference>
<comment type="similarity">
    <text evidence="1">Belongs to the oligoribonuclease family.</text>
</comment>
<evidence type="ECO:0000313" key="8">
    <source>
        <dbReference type="EMBL" id="CAB5067798.1"/>
    </source>
</evidence>
<dbReference type="Pfam" id="PF00929">
    <property type="entry name" value="RNase_T"/>
    <property type="match status" value="1"/>
</dbReference>
<protein>
    <submittedName>
        <fullName evidence="7">Unannotated protein</fullName>
    </submittedName>
</protein>
<evidence type="ECO:0000256" key="4">
    <source>
        <dbReference type="ARBA" id="ARBA00022839"/>
    </source>
</evidence>
<dbReference type="GO" id="GO:0003676">
    <property type="term" value="F:nucleic acid binding"/>
    <property type="evidence" value="ECO:0007669"/>
    <property type="project" value="InterPro"/>
</dbReference>
<keyword evidence="2" id="KW-0540">Nuclease</keyword>
<evidence type="ECO:0000313" key="6">
    <source>
        <dbReference type="EMBL" id="CAB4804767.1"/>
    </source>
</evidence>
<dbReference type="InterPro" id="IPR022894">
    <property type="entry name" value="Oligoribonuclease"/>
</dbReference>
<dbReference type="PANTHER" id="PTHR11046:SF0">
    <property type="entry name" value="OLIGORIBONUCLEASE, MITOCHONDRIAL"/>
    <property type="match status" value="1"/>
</dbReference>
<evidence type="ECO:0000256" key="3">
    <source>
        <dbReference type="ARBA" id="ARBA00022801"/>
    </source>
</evidence>
<dbReference type="SMART" id="SM00479">
    <property type="entry name" value="EXOIII"/>
    <property type="match status" value="1"/>
</dbReference>
<dbReference type="EMBL" id="CAFBOG010000168">
    <property type="protein sequence ID" value="CAB4990057.1"/>
    <property type="molecule type" value="Genomic_DNA"/>
</dbReference>
<dbReference type="EMBL" id="CAFAAQ010000054">
    <property type="protein sequence ID" value="CAB4804767.1"/>
    <property type="molecule type" value="Genomic_DNA"/>
</dbReference>
<dbReference type="CDD" id="cd06135">
    <property type="entry name" value="Orn"/>
    <property type="match status" value="1"/>
</dbReference>
<reference evidence="7" key="1">
    <citation type="submission" date="2020-05" db="EMBL/GenBank/DDBJ databases">
        <authorList>
            <person name="Chiriac C."/>
            <person name="Salcher M."/>
            <person name="Ghai R."/>
            <person name="Kavagutti S V."/>
        </authorList>
    </citation>
    <scope>NUCLEOTIDE SEQUENCE</scope>
</reference>
<dbReference type="NCBIfam" id="NF003765">
    <property type="entry name" value="PRK05359.1"/>
    <property type="match status" value="1"/>
</dbReference>
<evidence type="ECO:0000256" key="2">
    <source>
        <dbReference type="ARBA" id="ARBA00022722"/>
    </source>
</evidence>
<dbReference type="InterPro" id="IPR036397">
    <property type="entry name" value="RNaseH_sf"/>
</dbReference>
<dbReference type="InterPro" id="IPR012337">
    <property type="entry name" value="RNaseH-like_sf"/>
</dbReference>
<dbReference type="SUPFAM" id="SSF53098">
    <property type="entry name" value="Ribonuclease H-like"/>
    <property type="match status" value="1"/>
</dbReference>
<evidence type="ECO:0000256" key="1">
    <source>
        <dbReference type="ARBA" id="ARBA00009921"/>
    </source>
</evidence>
<accession>A0A6J7NA22</accession>
<dbReference type="Gene3D" id="3.30.420.10">
    <property type="entry name" value="Ribonuclease H-like superfamily/Ribonuclease H"/>
    <property type="match status" value="1"/>
</dbReference>
<dbReference type="GO" id="GO:0000175">
    <property type="term" value="F:3'-5'-RNA exonuclease activity"/>
    <property type="evidence" value="ECO:0007669"/>
    <property type="project" value="InterPro"/>
</dbReference>
<dbReference type="PANTHER" id="PTHR11046">
    <property type="entry name" value="OLIGORIBONUCLEASE, MITOCHONDRIAL"/>
    <property type="match status" value="1"/>
</dbReference>
<keyword evidence="4" id="KW-0269">Exonuclease</keyword>
<keyword evidence="3" id="KW-0378">Hydrolase</keyword>
<dbReference type="InterPro" id="IPR013520">
    <property type="entry name" value="Ribonucl_H"/>
</dbReference>
<gene>
    <name evidence="6" type="ORF">UFOPK3046_00773</name>
    <name evidence="7" type="ORF">UFOPK3914_01544</name>
    <name evidence="8" type="ORF">UFOPK4354_01292</name>
</gene>